<sequence length="199" mass="22705">MRQEEKKKSKIGKWVSYAILIILTALMFWPTSRVWMQQGLMKIGLFKPALNKPVENQINESSHLPNGLSFYGDLGELHMDGLQEKVVFINFWATWCPPCRAEMPSIQVLYNKLKDREDILFLMVEIDGATQKAEQFMLEQNLDFPLVYPKGKIPSEWLSGAIPTTVILNKKGEIAARHEGMADYSGDHVAEFLMDLASE</sequence>
<evidence type="ECO:0000256" key="4">
    <source>
        <dbReference type="SAM" id="Phobius"/>
    </source>
</evidence>
<keyword evidence="3" id="KW-0676">Redox-active center</keyword>
<evidence type="ECO:0000256" key="2">
    <source>
        <dbReference type="ARBA" id="ARBA00022748"/>
    </source>
</evidence>
<evidence type="ECO:0000256" key="1">
    <source>
        <dbReference type="ARBA" id="ARBA00004196"/>
    </source>
</evidence>
<dbReference type="InterPro" id="IPR017937">
    <property type="entry name" value="Thioredoxin_CS"/>
</dbReference>
<evidence type="ECO:0000256" key="3">
    <source>
        <dbReference type="ARBA" id="ARBA00023284"/>
    </source>
</evidence>
<dbReference type="InterPro" id="IPR013766">
    <property type="entry name" value="Thioredoxin_domain"/>
</dbReference>
<reference evidence="6" key="2">
    <citation type="submission" date="2021-04" db="EMBL/GenBank/DDBJ databases">
        <authorList>
            <person name="Gilroy R."/>
        </authorList>
    </citation>
    <scope>NUCLEOTIDE SEQUENCE</scope>
    <source>
        <strain evidence="6">1719</strain>
    </source>
</reference>
<dbReference type="Proteomes" id="UP000824156">
    <property type="component" value="Unassembled WGS sequence"/>
</dbReference>
<dbReference type="SUPFAM" id="SSF52833">
    <property type="entry name" value="Thioredoxin-like"/>
    <property type="match status" value="1"/>
</dbReference>
<dbReference type="CDD" id="cd02966">
    <property type="entry name" value="TlpA_like_family"/>
    <property type="match status" value="1"/>
</dbReference>
<keyword evidence="4" id="KW-1133">Transmembrane helix</keyword>
<proteinExistence type="predicted"/>
<dbReference type="InterPro" id="IPR050553">
    <property type="entry name" value="Thioredoxin_ResA/DsbE_sf"/>
</dbReference>
<dbReference type="GO" id="GO:0017004">
    <property type="term" value="P:cytochrome complex assembly"/>
    <property type="evidence" value="ECO:0007669"/>
    <property type="project" value="UniProtKB-KW"/>
</dbReference>
<dbReference type="PROSITE" id="PS00194">
    <property type="entry name" value="THIOREDOXIN_1"/>
    <property type="match status" value="1"/>
</dbReference>
<dbReference type="InterPro" id="IPR036249">
    <property type="entry name" value="Thioredoxin-like_sf"/>
</dbReference>
<keyword evidence="4" id="KW-0812">Transmembrane</keyword>
<dbReference type="AlphaFoldDB" id="A0A9D1WBH1"/>
<dbReference type="EMBL" id="DXEZ01000262">
    <property type="protein sequence ID" value="HIX55247.1"/>
    <property type="molecule type" value="Genomic_DNA"/>
</dbReference>
<dbReference type="Gene3D" id="3.40.30.10">
    <property type="entry name" value="Glutaredoxin"/>
    <property type="match status" value="1"/>
</dbReference>
<feature type="domain" description="Thioredoxin" evidence="5">
    <location>
        <begin position="41"/>
        <end position="199"/>
    </location>
</feature>
<dbReference type="PANTHER" id="PTHR42852">
    <property type="entry name" value="THIOL:DISULFIDE INTERCHANGE PROTEIN DSBE"/>
    <property type="match status" value="1"/>
</dbReference>
<accession>A0A9D1WBH1</accession>
<evidence type="ECO:0000259" key="5">
    <source>
        <dbReference type="PROSITE" id="PS51352"/>
    </source>
</evidence>
<dbReference type="PANTHER" id="PTHR42852:SF17">
    <property type="entry name" value="THIOREDOXIN-LIKE PROTEIN HI_1115"/>
    <property type="match status" value="1"/>
</dbReference>
<dbReference type="Pfam" id="PF08534">
    <property type="entry name" value="Redoxin"/>
    <property type="match status" value="1"/>
</dbReference>
<dbReference type="InterPro" id="IPR013740">
    <property type="entry name" value="Redoxin"/>
</dbReference>
<dbReference type="GO" id="GO:0016491">
    <property type="term" value="F:oxidoreductase activity"/>
    <property type="evidence" value="ECO:0007669"/>
    <property type="project" value="InterPro"/>
</dbReference>
<comment type="subcellular location">
    <subcellularLocation>
        <location evidence="1">Cell envelope</location>
    </subcellularLocation>
</comment>
<comment type="caution">
    <text evidence="6">The sequence shown here is derived from an EMBL/GenBank/DDBJ whole genome shotgun (WGS) entry which is preliminary data.</text>
</comment>
<protein>
    <submittedName>
        <fullName evidence="6">TlpA family protein disulfide reductase</fullName>
    </submittedName>
</protein>
<keyword evidence="4" id="KW-0472">Membrane</keyword>
<dbReference type="PROSITE" id="PS51352">
    <property type="entry name" value="THIOREDOXIN_2"/>
    <property type="match status" value="1"/>
</dbReference>
<evidence type="ECO:0000313" key="7">
    <source>
        <dbReference type="Proteomes" id="UP000824156"/>
    </source>
</evidence>
<keyword evidence="2" id="KW-0201">Cytochrome c-type biogenesis</keyword>
<dbReference type="GO" id="GO:0030313">
    <property type="term" value="C:cell envelope"/>
    <property type="evidence" value="ECO:0007669"/>
    <property type="project" value="UniProtKB-SubCell"/>
</dbReference>
<name>A0A9D1WBH1_9SPHI</name>
<gene>
    <name evidence="6" type="ORF">H9853_09475</name>
</gene>
<feature type="transmembrane region" description="Helical" evidence="4">
    <location>
        <begin position="12"/>
        <end position="29"/>
    </location>
</feature>
<reference evidence="6" key="1">
    <citation type="journal article" date="2021" name="PeerJ">
        <title>Extensive microbial diversity within the chicken gut microbiome revealed by metagenomics and culture.</title>
        <authorList>
            <person name="Gilroy R."/>
            <person name="Ravi A."/>
            <person name="Getino M."/>
            <person name="Pursley I."/>
            <person name="Horton D.L."/>
            <person name="Alikhan N.F."/>
            <person name="Baker D."/>
            <person name="Gharbi K."/>
            <person name="Hall N."/>
            <person name="Watson M."/>
            <person name="Adriaenssens E.M."/>
            <person name="Foster-Nyarko E."/>
            <person name="Jarju S."/>
            <person name="Secka A."/>
            <person name="Antonio M."/>
            <person name="Oren A."/>
            <person name="Chaudhuri R.R."/>
            <person name="La Ragione R."/>
            <person name="Hildebrand F."/>
            <person name="Pallen M.J."/>
        </authorList>
    </citation>
    <scope>NUCLEOTIDE SEQUENCE</scope>
    <source>
        <strain evidence="6">1719</strain>
    </source>
</reference>
<evidence type="ECO:0000313" key="6">
    <source>
        <dbReference type="EMBL" id="HIX55247.1"/>
    </source>
</evidence>
<organism evidence="6 7">
    <name type="scientific">Candidatus Sphingobacterium stercoripullorum</name>
    <dbReference type="NCBI Taxonomy" id="2838759"/>
    <lineage>
        <taxon>Bacteria</taxon>
        <taxon>Pseudomonadati</taxon>
        <taxon>Bacteroidota</taxon>
        <taxon>Sphingobacteriia</taxon>
        <taxon>Sphingobacteriales</taxon>
        <taxon>Sphingobacteriaceae</taxon>
        <taxon>Sphingobacterium</taxon>
    </lineage>
</organism>